<organism evidence="4 5">
    <name type="scientific">Giardia muris</name>
    <dbReference type="NCBI Taxonomy" id="5742"/>
    <lineage>
        <taxon>Eukaryota</taxon>
        <taxon>Metamonada</taxon>
        <taxon>Diplomonadida</taxon>
        <taxon>Hexamitidae</taxon>
        <taxon>Giardiinae</taxon>
        <taxon>Giardia</taxon>
    </lineage>
</organism>
<dbReference type="GO" id="GO:0005483">
    <property type="term" value="F:soluble NSF attachment protein activity"/>
    <property type="evidence" value="ECO:0007669"/>
    <property type="project" value="TreeGrafter"/>
</dbReference>
<sequence>MAATYADQAAAYVRIAEDKLKKRFMKRPDTDAAVEYYEKAGGYFKMDKKYLRAGECFERCAQLLVESGKPQLAVSHYQNAIAAYNQDNPELASAVTDKLLDACLKAGRFLQAGKITRELAEKYEDDGRLDEAYTCYKKAEDILRAEPSADSERRNCRIRIAEIGALQYKLYESSAAEFEKIAAECARVKLLQFHARGFLLSAYLCLCIQMDHVALENAFERYQNLDPNLDGSPELDFMMAMPDIIKEQAYERFVEENTKLTNRLGALLKANEFKRTLLNLIGDKLQDNAAAAECEGEADELL</sequence>
<dbReference type="GO" id="GO:0005774">
    <property type="term" value="C:vacuolar membrane"/>
    <property type="evidence" value="ECO:0007669"/>
    <property type="project" value="TreeGrafter"/>
</dbReference>
<dbReference type="Gene3D" id="1.25.40.10">
    <property type="entry name" value="Tetratricopeptide repeat domain"/>
    <property type="match status" value="1"/>
</dbReference>
<dbReference type="SUPFAM" id="SSF48452">
    <property type="entry name" value="TPR-like"/>
    <property type="match status" value="1"/>
</dbReference>
<dbReference type="GO" id="GO:0019905">
    <property type="term" value="F:syntaxin binding"/>
    <property type="evidence" value="ECO:0007669"/>
    <property type="project" value="TreeGrafter"/>
</dbReference>
<evidence type="ECO:0000256" key="1">
    <source>
        <dbReference type="ARBA" id="ARBA00010050"/>
    </source>
</evidence>
<proteinExistence type="inferred from homology"/>
<dbReference type="VEuPathDB" id="GiardiaDB:GMRT_12126"/>
<accession>A0A4Z1SMW4</accession>
<comment type="caution">
    <text evidence="4">The sequence shown here is derived from an EMBL/GenBank/DDBJ whole genome shotgun (WGS) entry which is preliminary data.</text>
</comment>
<name>A0A4Z1SMW4_GIAMU</name>
<dbReference type="OrthoDB" id="9984275at2759"/>
<keyword evidence="5" id="KW-1185">Reference proteome</keyword>
<protein>
    <submittedName>
        <fullName evidence="4">Putative Alpha-SNAP</fullName>
    </submittedName>
</protein>
<keyword evidence="3" id="KW-0653">Protein transport</keyword>
<comment type="similarity">
    <text evidence="1">Belongs to the SNAP family.</text>
</comment>
<dbReference type="InterPro" id="IPR011990">
    <property type="entry name" value="TPR-like_helical_dom_sf"/>
</dbReference>
<dbReference type="GO" id="GO:0035494">
    <property type="term" value="P:SNARE complex disassembly"/>
    <property type="evidence" value="ECO:0007669"/>
    <property type="project" value="TreeGrafter"/>
</dbReference>
<gene>
    <name evidence="4" type="ORF">GMRT_12126</name>
</gene>
<reference evidence="4 5" key="1">
    <citation type="submission" date="2019-05" db="EMBL/GenBank/DDBJ databases">
        <title>The compact genome of Giardia muris reveals important steps in the evolution of intestinal protozoan parasites.</title>
        <authorList>
            <person name="Xu F."/>
            <person name="Jimenez-Gonzalez A."/>
            <person name="Einarsson E."/>
            <person name="Astvaldsson A."/>
            <person name="Peirasmaki D."/>
            <person name="Eckmann L."/>
            <person name="Andersson J.O."/>
            <person name="Svard S.G."/>
            <person name="Jerlstrom-Hultqvist J."/>
        </authorList>
    </citation>
    <scope>NUCLEOTIDE SEQUENCE [LARGE SCALE GENOMIC DNA]</scope>
    <source>
        <strain evidence="4 5">Roberts-Thomson</strain>
    </source>
</reference>
<dbReference type="PANTHER" id="PTHR13768">
    <property type="entry name" value="SOLUBLE NSF ATTACHMENT PROTEIN SNAP"/>
    <property type="match status" value="1"/>
</dbReference>
<dbReference type="Pfam" id="PF14938">
    <property type="entry name" value="SNAP"/>
    <property type="match status" value="1"/>
</dbReference>
<dbReference type="EMBL" id="VDLU01000004">
    <property type="protein sequence ID" value="TNJ26920.1"/>
    <property type="molecule type" value="Genomic_DNA"/>
</dbReference>
<evidence type="ECO:0000256" key="3">
    <source>
        <dbReference type="ARBA" id="ARBA00022927"/>
    </source>
</evidence>
<dbReference type="InterPro" id="IPR000744">
    <property type="entry name" value="NSF_attach"/>
</dbReference>
<dbReference type="PANTHER" id="PTHR13768:SF8">
    <property type="entry name" value="ALPHA-SOLUBLE NSF ATTACHMENT PROTEIN"/>
    <property type="match status" value="1"/>
</dbReference>
<dbReference type="GO" id="GO:0006886">
    <property type="term" value="P:intracellular protein transport"/>
    <property type="evidence" value="ECO:0007669"/>
    <property type="project" value="InterPro"/>
</dbReference>
<dbReference type="GO" id="GO:0031201">
    <property type="term" value="C:SNARE complex"/>
    <property type="evidence" value="ECO:0007669"/>
    <property type="project" value="TreeGrafter"/>
</dbReference>
<keyword evidence="2" id="KW-0813">Transport</keyword>
<evidence type="ECO:0000313" key="5">
    <source>
        <dbReference type="Proteomes" id="UP000315496"/>
    </source>
</evidence>
<dbReference type="AlphaFoldDB" id="A0A4Z1SMW4"/>
<dbReference type="Proteomes" id="UP000315496">
    <property type="component" value="Chromosome 4"/>
</dbReference>
<evidence type="ECO:0000313" key="4">
    <source>
        <dbReference type="EMBL" id="TNJ26920.1"/>
    </source>
</evidence>
<evidence type="ECO:0000256" key="2">
    <source>
        <dbReference type="ARBA" id="ARBA00022448"/>
    </source>
</evidence>